<comment type="caution">
    <text evidence="1">The sequence shown here is derived from an EMBL/GenBank/DDBJ whole genome shotgun (WGS) entry which is preliminary data.</text>
</comment>
<dbReference type="Gene3D" id="2.160.20.10">
    <property type="entry name" value="Single-stranded right-handed beta-helix, Pectin lyase-like"/>
    <property type="match status" value="1"/>
</dbReference>
<feature type="non-terminal residue" evidence="1">
    <location>
        <position position="1"/>
    </location>
</feature>
<proteinExistence type="predicted"/>
<dbReference type="InterPro" id="IPR011050">
    <property type="entry name" value="Pectin_lyase_fold/virulence"/>
</dbReference>
<dbReference type="AlphaFoldDB" id="X1L6J8"/>
<dbReference type="SUPFAM" id="SSF51126">
    <property type="entry name" value="Pectin lyase-like"/>
    <property type="match status" value="1"/>
</dbReference>
<evidence type="ECO:0000313" key="1">
    <source>
        <dbReference type="EMBL" id="GAI01501.1"/>
    </source>
</evidence>
<accession>X1L6J8</accession>
<evidence type="ECO:0008006" key="2">
    <source>
        <dbReference type="Google" id="ProtNLM"/>
    </source>
</evidence>
<protein>
    <recommendedName>
        <fullName evidence="2">Right handed beta helix domain-containing protein</fullName>
    </recommendedName>
</protein>
<gene>
    <name evidence="1" type="ORF">S06H3_05261</name>
</gene>
<name>X1L6J8_9ZZZZ</name>
<dbReference type="InterPro" id="IPR012334">
    <property type="entry name" value="Pectin_lyas_fold"/>
</dbReference>
<organism evidence="1">
    <name type="scientific">marine sediment metagenome</name>
    <dbReference type="NCBI Taxonomy" id="412755"/>
    <lineage>
        <taxon>unclassified sequences</taxon>
        <taxon>metagenomes</taxon>
        <taxon>ecological metagenomes</taxon>
    </lineage>
</organism>
<dbReference type="EMBL" id="BARV01001930">
    <property type="protein sequence ID" value="GAI01501.1"/>
    <property type="molecule type" value="Genomic_DNA"/>
</dbReference>
<sequence length="272" mass="29151">GGVQYHVDTQGSDTNDGKSWAKAVATIQKGIDLSNAYIDALYDTSGPGEAKNETPYNTIWIRPGVYAENIVRTPYFCHLIGLGIHGTDTQVEIHPAAGSCFAGIFRAVHLANLWMEGSEAAAPIIDLTVANMSIIEHCKFLPTIAGVTGIRTANSGWLTIRYCDFETGGVNLEYGIHCEVGFFNNARIHDNAIFADNTGIAFEMPVNAHQTVIKDNVIDATTKGVYDNGGMSFLINNWIHAANAIDHADAKKCIANHVINVAAGAVETAGTD</sequence>
<reference evidence="1" key="1">
    <citation type="journal article" date="2014" name="Front. Microbiol.">
        <title>High frequency of phylogenetically diverse reductive dehalogenase-homologous genes in deep subseafloor sedimentary metagenomes.</title>
        <authorList>
            <person name="Kawai M."/>
            <person name="Futagami T."/>
            <person name="Toyoda A."/>
            <person name="Takaki Y."/>
            <person name="Nishi S."/>
            <person name="Hori S."/>
            <person name="Arai W."/>
            <person name="Tsubouchi T."/>
            <person name="Morono Y."/>
            <person name="Uchiyama I."/>
            <person name="Ito T."/>
            <person name="Fujiyama A."/>
            <person name="Inagaki F."/>
            <person name="Takami H."/>
        </authorList>
    </citation>
    <scope>NUCLEOTIDE SEQUENCE</scope>
    <source>
        <strain evidence="1">Expedition CK06-06</strain>
    </source>
</reference>